<sequence>MSTVYLLQNQNKFFFSRQGLWVSGKEPAGLYRVVNKDEAINEIFEISARDFDQRITVVETEATEKGVPIIDPSWISELPEPTHGEEPDQESDAVSAEPVAESDNTEASKATDDELALTLPGFEPSQSDGAELDTIEKEGA</sequence>
<feature type="region of interest" description="Disordered" evidence="1">
    <location>
        <begin position="68"/>
        <end position="140"/>
    </location>
</feature>
<protein>
    <submittedName>
        <fullName evidence="2">Uncharacterized protein</fullName>
    </submittedName>
</protein>
<gene>
    <name evidence="2" type="ORF">NBRC116591_28850</name>
</gene>
<evidence type="ECO:0000256" key="1">
    <source>
        <dbReference type="SAM" id="MobiDB-lite"/>
    </source>
</evidence>
<keyword evidence="3" id="KW-1185">Reference proteome</keyword>
<name>A0ABQ0ABS5_9GAMM</name>
<evidence type="ECO:0000313" key="3">
    <source>
        <dbReference type="Proteomes" id="UP001465153"/>
    </source>
</evidence>
<dbReference type="EMBL" id="BAABWN010000009">
    <property type="protein sequence ID" value="GAA6169074.1"/>
    <property type="molecule type" value="Genomic_DNA"/>
</dbReference>
<reference evidence="2 3" key="1">
    <citation type="submission" date="2024-04" db="EMBL/GenBank/DDBJ databases">
        <title>Draft genome sequence of Sessilibacter corallicola NBRC 116591.</title>
        <authorList>
            <person name="Miyakawa T."/>
            <person name="Kusuya Y."/>
            <person name="Miura T."/>
        </authorList>
    </citation>
    <scope>NUCLEOTIDE SEQUENCE [LARGE SCALE GENOMIC DNA]</scope>
    <source>
        <strain evidence="2 3">KU-00831-HH</strain>
    </source>
</reference>
<evidence type="ECO:0000313" key="2">
    <source>
        <dbReference type="EMBL" id="GAA6169074.1"/>
    </source>
</evidence>
<organism evidence="2 3">
    <name type="scientific">Sessilibacter corallicola</name>
    <dbReference type="NCBI Taxonomy" id="2904075"/>
    <lineage>
        <taxon>Bacteria</taxon>
        <taxon>Pseudomonadati</taxon>
        <taxon>Pseudomonadota</taxon>
        <taxon>Gammaproteobacteria</taxon>
        <taxon>Cellvibrionales</taxon>
        <taxon>Cellvibrionaceae</taxon>
        <taxon>Sessilibacter</taxon>
    </lineage>
</organism>
<dbReference type="Proteomes" id="UP001465153">
    <property type="component" value="Unassembled WGS sequence"/>
</dbReference>
<dbReference type="RefSeq" id="WP_353303714.1">
    <property type="nucleotide sequence ID" value="NZ_BAABWN010000009.1"/>
</dbReference>
<accession>A0ABQ0ABS5</accession>
<comment type="caution">
    <text evidence="2">The sequence shown here is derived from an EMBL/GenBank/DDBJ whole genome shotgun (WGS) entry which is preliminary data.</text>
</comment>
<proteinExistence type="predicted"/>